<name>A0ABY5GML8_9GAMM</name>
<dbReference type="RefSeq" id="WP_255391922.1">
    <property type="nucleotide sequence ID" value="NZ_CP101509.1"/>
</dbReference>
<keyword evidence="1" id="KW-0732">Signal</keyword>
<dbReference type="SUPFAM" id="SSF56925">
    <property type="entry name" value="OMPA-like"/>
    <property type="match status" value="1"/>
</dbReference>
<protein>
    <submittedName>
        <fullName evidence="2">Acyloxyacyl hydrolase</fullName>
    </submittedName>
</protein>
<dbReference type="GO" id="GO:0016787">
    <property type="term" value="F:hydrolase activity"/>
    <property type="evidence" value="ECO:0007669"/>
    <property type="project" value="UniProtKB-KW"/>
</dbReference>
<dbReference type="InterPro" id="IPR018550">
    <property type="entry name" value="Lipid-A_deacylase-rel"/>
</dbReference>
<proteinExistence type="predicted"/>
<accession>A0ABY5GML8</accession>
<dbReference type="Gene3D" id="2.40.160.20">
    <property type="match status" value="1"/>
</dbReference>
<organism evidence="2 3">
    <name type="scientific">Photobacterium atrarenae</name>
    <dbReference type="NCBI Taxonomy" id="865757"/>
    <lineage>
        <taxon>Bacteria</taxon>
        <taxon>Pseudomonadati</taxon>
        <taxon>Pseudomonadota</taxon>
        <taxon>Gammaproteobacteria</taxon>
        <taxon>Vibrionales</taxon>
        <taxon>Vibrionaceae</taxon>
        <taxon>Photobacterium</taxon>
    </lineage>
</organism>
<evidence type="ECO:0000256" key="1">
    <source>
        <dbReference type="SAM" id="SignalP"/>
    </source>
</evidence>
<evidence type="ECO:0000313" key="3">
    <source>
        <dbReference type="Proteomes" id="UP001057998"/>
    </source>
</evidence>
<dbReference type="EMBL" id="CP101509">
    <property type="protein sequence ID" value="UTV30562.1"/>
    <property type="molecule type" value="Genomic_DNA"/>
</dbReference>
<dbReference type="InterPro" id="IPR011250">
    <property type="entry name" value="OMP/PagP_B-barrel"/>
</dbReference>
<evidence type="ECO:0000313" key="2">
    <source>
        <dbReference type="EMBL" id="UTV30562.1"/>
    </source>
</evidence>
<feature type="chain" id="PRO_5046918981" evidence="1">
    <location>
        <begin position="21"/>
        <end position="198"/>
    </location>
</feature>
<dbReference type="Pfam" id="PF09411">
    <property type="entry name" value="PagL"/>
    <property type="match status" value="1"/>
</dbReference>
<feature type="signal peptide" evidence="1">
    <location>
        <begin position="1"/>
        <end position="20"/>
    </location>
</feature>
<dbReference type="Proteomes" id="UP001057998">
    <property type="component" value="Chromosome 2"/>
</dbReference>
<keyword evidence="3" id="KW-1185">Reference proteome</keyword>
<sequence length="198" mass="22523">MLRAYLCAIAVSITPGLSSAATWLNSIEIGTGKSFDHDNVYRISLQRHFDHQWIPSKTGFLSGYLDVSYSHWKNGHTDKNGNNNVYALSPVFSYVFHTPSPTSYLFIEAGIGASYLSEHSIGDLNFGGQFQFEDRLGIGAQHQSWRVSFRLFHFSNADIYDSNDGIDLWLVSLQYLFIPAWSARPQPEYKEHQATERY</sequence>
<reference evidence="2" key="1">
    <citation type="submission" date="2022-07" db="EMBL/GenBank/DDBJ databases">
        <title>Genome sequencing of Photobacterium atrarenae GJH2-4.</title>
        <authorList>
            <person name="Park S.-J."/>
        </authorList>
    </citation>
    <scope>NUCLEOTIDE SEQUENCE</scope>
    <source>
        <strain evidence="2">GJH2-4</strain>
    </source>
</reference>
<keyword evidence="2" id="KW-0378">Hydrolase</keyword>
<gene>
    <name evidence="2" type="ORF">NNL38_18530</name>
</gene>